<protein>
    <submittedName>
        <fullName evidence="5">Restriction endonuclease subunit S</fullName>
    </submittedName>
</protein>
<keyword evidence="6" id="KW-1185">Reference proteome</keyword>
<keyword evidence="2" id="KW-0680">Restriction system</keyword>
<dbReference type="InterPro" id="IPR000055">
    <property type="entry name" value="Restrct_endonuc_typeI_TRD"/>
</dbReference>
<evidence type="ECO:0000256" key="2">
    <source>
        <dbReference type="ARBA" id="ARBA00022747"/>
    </source>
</evidence>
<evidence type="ECO:0000313" key="6">
    <source>
        <dbReference type="Proteomes" id="UP001597427"/>
    </source>
</evidence>
<comment type="caution">
    <text evidence="5">The sequence shown here is derived from an EMBL/GenBank/DDBJ whole genome shotgun (WGS) entry which is preliminary data.</text>
</comment>
<gene>
    <name evidence="5" type="ORF">ACFSR0_07080</name>
</gene>
<name>A0ABW5TL60_9ENTE</name>
<evidence type="ECO:0000259" key="4">
    <source>
        <dbReference type="Pfam" id="PF01420"/>
    </source>
</evidence>
<dbReference type="Proteomes" id="UP001597427">
    <property type="component" value="Unassembled WGS sequence"/>
</dbReference>
<dbReference type="RefSeq" id="WP_379981301.1">
    <property type="nucleotide sequence ID" value="NZ_JBHUMO010000044.1"/>
</dbReference>
<organism evidence="5 6">
    <name type="scientific">Enterococcus camelliae</name>
    <dbReference type="NCBI Taxonomy" id="453959"/>
    <lineage>
        <taxon>Bacteria</taxon>
        <taxon>Bacillati</taxon>
        <taxon>Bacillota</taxon>
        <taxon>Bacilli</taxon>
        <taxon>Lactobacillales</taxon>
        <taxon>Enterococcaceae</taxon>
        <taxon>Enterococcus</taxon>
    </lineage>
</organism>
<comment type="similarity">
    <text evidence="1">Belongs to the type-I restriction system S methylase family.</text>
</comment>
<proteinExistence type="inferred from homology"/>
<dbReference type="InterPro" id="IPR044946">
    <property type="entry name" value="Restrct_endonuc_typeI_TRD_sf"/>
</dbReference>
<sequence length="196" mass="22501">MSTTRKPLVRFKGFTEEWEERKLSEIATMNARIGWQNLRTLEFLDNGDYMLITGTDFKDGAIDYSNIHYVEKERFEQDKKIQISNGSILITKDGTLGKVAYVEGLTIPATLNAGVFNVRVKEALAVDSRYLFHYLKAPFLLKFADQRSTGGTIKHLNQNVLVEFPIPLPRLEEQHKVARLLSNFDNTIALHQRKLE</sequence>
<dbReference type="PANTHER" id="PTHR30408">
    <property type="entry name" value="TYPE-1 RESTRICTION ENZYME ECOKI SPECIFICITY PROTEIN"/>
    <property type="match status" value="1"/>
</dbReference>
<dbReference type="Gene3D" id="3.90.220.20">
    <property type="entry name" value="DNA methylase specificity domains"/>
    <property type="match status" value="1"/>
</dbReference>
<feature type="non-terminal residue" evidence="5">
    <location>
        <position position="196"/>
    </location>
</feature>
<dbReference type="Pfam" id="PF01420">
    <property type="entry name" value="Methylase_S"/>
    <property type="match status" value="1"/>
</dbReference>
<keyword evidence="5" id="KW-0255">Endonuclease</keyword>
<keyword evidence="5" id="KW-0540">Nuclease</keyword>
<accession>A0ABW5TL60</accession>
<evidence type="ECO:0000256" key="1">
    <source>
        <dbReference type="ARBA" id="ARBA00010923"/>
    </source>
</evidence>
<reference evidence="6" key="1">
    <citation type="journal article" date="2019" name="Int. J. Syst. Evol. Microbiol.">
        <title>The Global Catalogue of Microorganisms (GCM) 10K type strain sequencing project: providing services to taxonomists for standard genome sequencing and annotation.</title>
        <authorList>
            <consortium name="The Broad Institute Genomics Platform"/>
            <consortium name="The Broad Institute Genome Sequencing Center for Infectious Disease"/>
            <person name="Wu L."/>
            <person name="Ma J."/>
        </authorList>
    </citation>
    <scope>NUCLEOTIDE SEQUENCE [LARGE SCALE GENOMIC DNA]</scope>
    <source>
        <strain evidence="6">TISTR 932</strain>
    </source>
</reference>
<feature type="domain" description="Type I restriction modification DNA specificity" evidence="4">
    <location>
        <begin position="16"/>
        <end position="195"/>
    </location>
</feature>
<dbReference type="GO" id="GO:0004519">
    <property type="term" value="F:endonuclease activity"/>
    <property type="evidence" value="ECO:0007669"/>
    <property type="project" value="UniProtKB-KW"/>
</dbReference>
<evidence type="ECO:0000256" key="3">
    <source>
        <dbReference type="ARBA" id="ARBA00023125"/>
    </source>
</evidence>
<dbReference type="SUPFAM" id="SSF116734">
    <property type="entry name" value="DNA methylase specificity domain"/>
    <property type="match status" value="1"/>
</dbReference>
<evidence type="ECO:0000313" key="5">
    <source>
        <dbReference type="EMBL" id="MFD2729183.1"/>
    </source>
</evidence>
<dbReference type="PANTHER" id="PTHR30408:SF12">
    <property type="entry name" value="TYPE I RESTRICTION ENZYME MJAVIII SPECIFICITY SUBUNIT"/>
    <property type="match status" value="1"/>
</dbReference>
<dbReference type="InterPro" id="IPR052021">
    <property type="entry name" value="Type-I_RS_S_subunit"/>
</dbReference>
<dbReference type="CDD" id="cd16961">
    <property type="entry name" value="RMtype1_S_TRD-CR_like"/>
    <property type="match status" value="1"/>
</dbReference>
<keyword evidence="3" id="KW-0238">DNA-binding</keyword>
<keyword evidence="5" id="KW-0378">Hydrolase</keyword>
<dbReference type="EMBL" id="JBHUMO010000044">
    <property type="protein sequence ID" value="MFD2729183.1"/>
    <property type="molecule type" value="Genomic_DNA"/>
</dbReference>